<name>A0A0B7K0T2_BIOOC</name>
<evidence type="ECO:0000259" key="1">
    <source>
        <dbReference type="Pfam" id="PF13391"/>
    </source>
</evidence>
<evidence type="ECO:0000313" key="2">
    <source>
        <dbReference type="EMBL" id="CEO50774.1"/>
    </source>
</evidence>
<dbReference type="AlphaFoldDB" id="A0A0B7K0T2"/>
<dbReference type="Pfam" id="PF13391">
    <property type="entry name" value="HNH_2"/>
    <property type="match status" value="1"/>
</dbReference>
<reference evidence="2" key="1">
    <citation type="submission" date="2015-01" db="EMBL/GenBank/DDBJ databases">
        <authorList>
            <person name="Durling Mikael"/>
        </authorList>
    </citation>
    <scope>NUCLEOTIDE SEQUENCE</scope>
</reference>
<sequence>MPHSSPLHHHQSSLEGVIYFSAEPTLGTDQRTNAKRRFYRIVEYFEAASSSRSSGDYSRPRLVHLTYDYTLSEESRDNFLRAFFWAMALSIDGSEEDIDAEDLRSPFFGFADYLLDNFFLPHRLAALRGACLTRDRHRCVISRKFDLEEGEKRMRRDGDSARDDDGDLLLEDANPADFLEVAHILPHSLMKADIGSELNPSKQAALAILNMLDSGVVHLVEGVEIDRPRNAITLTHVLHRLFGDFLLFFEPIPDRQHTYRIRSCSPVALLLRNPAFPITRTLYLTDTWTIDPPSPRLLAIHSAIAHILHLSAAGEYIDKLLLDMDGKDVKSDGSTELGRLVKLRLGGYLDGPSYS</sequence>
<proteinExistence type="predicted"/>
<protein>
    <recommendedName>
        <fullName evidence="1">HNH nuclease domain-containing protein</fullName>
    </recommendedName>
</protein>
<accession>A0A0B7K0T2</accession>
<gene>
    <name evidence="2" type="ORF">BN869_000006832_1</name>
</gene>
<feature type="domain" description="HNH nuclease" evidence="1">
    <location>
        <begin position="175"/>
        <end position="250"/>
    </location>
</feature>
<dbReference type="InterPro" id="IPR003615">
    <property type="entry name" value="HNH_nuc"/>
</dbReference>
<dbReference type="EMBL" id="CDPU01000020">
    <property type="protein sequence ID" value="CEO50774.1"/>
    <property type="molecule type" value="Genomic_DNA"/>
</dbReference>
<organism evidence="2">
    <name type="scientific">Bionectria ochroleuca</name>
    <name type="common">Gliocladium roseum</name>
    <dbReference type="NCBI Taxonomy" id="29856"/>
    <lineage>
        <taxon>Eukaryota</taxon>
        <taxon>Fungi</taxon>
        <taxon>Dikarya</taxon>
        <taxon>Ascomycota</taxon>
        <taxon>Pezizomycotina</taxon>
        <taxon>Sordariomycetes</taxon>
        <taxon>Hypocreomycetidae</taxon>
        <taxon>Hypocreales</taxon>
        <taxon>Bionectriaceae</taxon>
        <taxon>Clonostachys</taxon>
    </lineage>
</organism>